<evidence type="ECO:0000259" key="1">
    <source>
        <dbReference type="SMART" id="SM00418"/>
    </source>
</evidence>
<sequence>MTGRFDEVVHAPNRLRICALLAASSSAEFAVLRDILGVADSVVSKHLKVLQDAGYVAISKPTGRGRVKTWVSLTAEGRRAYAGHVQALKELLDDPGIPVGSHEQGHLR</sequence>
<proteinExistence type="predicted"/>
<reference evidence="2" key="1">
    <citation type="journal article" date="2014" name="Int. J. Syst. Evol. Microbiol.">
        <title>Complete genome sequence of Corynebacterium casei LMG S-19264T (=DSM 44701T), isolated from a smear-ripened cheese.</title>
        <authorList>
            <consortium name="US DOE Joint Genome Institute (JGI-PGF)"/>
            <person name="Walter F."/>
            <person name="Albersmeier A."/>
            <person name="Kalinowski J."/>
            <person name="Ruckert C."/>
        </authorList>
    </citation>
    <scope>NUCLEOTIDE SEQUENCE</scope>
    <source>
        <strain evidence="2">CGMCC 4.7430</strain>
    </source>
</reference>
<dbReference type="InterPro" id="IPR001845">
    <property type="entry name" value="HTH_ArsR_DNA-bd_dom"/>
</dbReference>
<dbReference type="Proteomes" id="UP000660745">
    <property type="component" value="Unassembled WGS sequence"/>
</dbReference>
<comment type="caution">
    <text evidence="2">The sequence shown here is derived from an EMBL/GenBank/DDBJ whole genome shotgun (WGS) entry which is preliminary data.</text>
</comment>
<dbReference type="GO" id="GO:0003700">
    <property type="term" value="F:DNA-binding transcription factor activity"/>
    <property type="evidence" value="ECO:0007669"/>
    <property type="project" value="InterPro"/>
</dbReference>
<dbReference type="PANTHER" id="PTHR37318:SF1">
    <property type="entry name" value="BSL7504 PROTEIN"/>
    <property type="match status" value="1"/>
</dbReference>
<reference evidence="2" key="2">
    <citation type="submission" date="2020-09" db="EMBL/GenBank/DDBJ databases">
        <authorList>
            <person name="Sun Q."/>
            <person name="Zhou Y."/>
        </authorList>
    </citation>
    <scope>NUCLEOTIDE SEQUENCE</scope>
    <source>
        <strain evidence="2">CGMCC 4.7430</strain>
    </source>
</reference>
<evidence type="ECO:0000313" key="3">
    <source>
        <dbReference type="Proteomes" id="UP000660745"/>
    </source>
</evidence>
<dbReference type="InterPro" id="IPR036388">
    <property type="entry name" value="WH-like_DNA-bd_sf"/>
</dbReference>
<organism evidence="2 3">
    <name type="scientific">Nonomuraea glycinis</name>
    <dbReference type="NCBI Taxonomy" id="2047744"/>
    <lineage>
        <taxon>Bacteria</taxon>
        <taxon>Bacillati</taxon>
        <taxon>Actinomycetota</taxon>
        <taxon>Actinomycetes</taxon>
        <taxon>Streptosporangiales</taxon>
        <taxon>Streptosporangiaceae</taxon>
        <taxon>Nonomuraea</taxon>
    </lineage>
</organism>
<dbReference type="RefSeq" id="WP_189144657.1">
    <property type="nucleotide sequence ID" value="NZ_BMNK01000025.1"/>
</dbReference>
<dbReference type="InterPro" id="IPR011991">
    <property type="entry name" value="ArsR-like_HTH"/>
</dbReference>
<dbReference type="Pfam" id="PF13601">
    <property type="entry name" value="HTH_34"/>
    <property type="match status" value="1"/>
</dbReference>
<accession>A0A918AHL7</accession>
<dbReference type="SMART" id="SM00418">
    <property type="entry name" value="HTH_ARSR"/>
    <property type="match status" value="1"/>
</dbReference>
<protein>
    <submittedName>
        <fullName evidence="2">MarR family transcriptional regulator</fullName>
    </submittedName>
</protein>
<dbReference type="Gene3D" id="1.10.10.10">
    <property type="entry name" value="Winged helix-like DNA-binding domain superfamily/Winged helix DNA-binding domain"/>
    <property type="match status" value="1"/>
</dbReference>
<dbReference type="InterPro" id="IPR027395">
    <property type="entry name" value="WH_DNA-bd_dom"/>
</dbReference>
<feature type="domain" description="HTH arsR-type" evidence="1">
    <location>
        <begin position="4"/>
        <end position="94"/>
    </location>
</feature>
<name>A0A918AHL7_9ACTN</name>
<dbReference type="AlphaFoldDB" id="A0A918AHL7"/>
<keyword evidence="3" id="KW-1185">Reference proteome</keyword>
<evidence type="ECO:0000313" key="2">
    <source>
        <dbReference type="EMBL" id="GGP17715.1"/>
    </source>
</evidence>
<dbReference type="InterPro" id="IPR036390">
    <property type="entry name" value="WH_DNA-bd_sf"/>
</dbReference>
<dbReference type="CDD" id="cd00090">
    <property type="entry name" value="HTH_ARSR"/>
    <property type="match status" value="1"/>
</dbReference>
<gene>
    <name evidence="2" type="ORF">GCM10012278_87270</name>
</gene>
<dbReference type="PANTHER" id="PTHR37318">
    <property type="entry name" value="BSL7504 PROTEIN"/>
    <property type="match status" value="1"/>
</dbReference>
<dbReference type="SUPFAM" id="SSF46785">
    <property type="entry name" value="Winged helix' DNA-binding domain"/>
    <property type="match status" value="1"/>
</dbReference>
<dbReference type="EMBL" id="BMNK01000025">
    <property type="protein sequence ID" value="GGP17715.1"/>
    <property type="molecule type" value="Genomic_DNA"/>
</dbReference>